<sequence length="605" mass="69151">MGLLSEGSPLSWEETKKWANHVKTNGIEQFINLYKRLKDRQGDSLKWGDEVEYLIVKFDHENKRATVSLRANEMLPILREPENQDPASAKSLWRPEYGAYMVEGTPGCPYGALPVHLNIVEANMKLRRKEAQMLLPPNEMVLSVANFPRLGCPGFTFPEYNPDTSEKGVSMSRFFPDEAIFPGHPRFATLTRNIRSRRGSKIDIQIPVFVDKNTPRPFVEAGVPEQKEDMIYLDAMGFGMGCCCLQVTFQASSIAEALKLYDNLTPLCPIMLALTAATPFYRGYISDVDCRWNIIAASVDCRRPEERSVIRKSRYDSVDTYLSEENSEYNDIPLIYEEPHYQSLITEGGIDKSLAKHIAHLFIRDPVSLFSEKINQDNKKDSDHFENIQSTNWQTMRFKPPPPESSIGWRVEFRPCEVQLTDFENAAVVCFVVLLTRVVLTYNLHFMIPISKVDENMKNAQKRNAIATEKFWFRNDLQNKTASYSLMTVNEIINGKEGFPGLITLIQNYLNSMDVDADTQCTLQQYLCLISRRAKGDVMTAAKWMREFVTSHPKYSQDSVITEEINYDLLQRIATLSENHSSTLLGNIDPNRSKTQDNVPEILTR</sequence>
<evidence type="ECO:0000256" key="4">
    <source>
        <dbReference type="ARBA" id="ARBA00022598"/>
    </source>
</evidence>
<protein>
    <recommendedName>
        <fullName evidence="3 10">Glutamate--cysteine ligase</fullName>
        <ecNumber evidence="3 10">6.3.2.2</ecNumber>
    </recommendedName>
    <alternativeName>
        <fullName evidence="9 10">Gamma-ECS</fullName>
    </alternativeName>
    <alternativeName>
        <fullName evidence="8 10">Gamma-glutamylcysteine synthetase</fullName>
    </alternativeName>
</protein>
<evidence type="ECO:0000256" key="8">
    <source>
        <dbReference type="ARBA" id="ARBA00030585"/>
    </source>
</evidence>
<dbReference type="AlphaFoldDB" id="A0A226EH12"/>
<dbReference type="FunFam" id="3.30.590.50:FF:000007">
    <property type="entry name" value="Glutamate--cysteine ligase"/>
    <property type="match status" value="1"/>
</dbReference>
<evidence type="ECO:0000313" key="13">
    <source>
        <dbReference type="Proteomes" id="UP000198287"/>
    </source>
</evidence>
<dbReference type="Pfam" id="PF03074">
    <property type="entry name" value="GCS"/>
    <property type="match status" value="1"/>
</dbReference>
<gene>
    <name evidence="12" type="ORF">Fcan01_08206</name>
</gene>
<comment type="caution">
    <text evidence="12">The sequence shown here is derived from an EMBL/GenBank/DDBJ whole genome shotgun (WGS) entry which is preliminary data.</text>
</comment>
<comment type="similarity">
    <text evidence="2 10">Belongs to the glutamate--cysteine ligase type 3 family.</text>
</comment>
<accession>A0A226EH12</accession>
<feature type="region of interest" description="Disordered" evidence="11">
    <location>
        <begin position="584"/>
        <end position="605"/>
    </location>
</feature>
<dbReference type="OMA" id="IAHMFIR"/>
<keyword evidence="4 10" id="KW-0436">Ligase</keyword>
<dbReference type="Gene3D" id="3.30.590.50">
    <property type="match status" value="2"/>
</dbReference>
<evidence type="ECO:0000256" key="10">
    <source>
        <dbReference type="RuleBase" id="RU367135"/>
    </source>
</evidence>
<evidence type="ECO:0000256" key="2">
    <source>
        <dbReference type="ARBA" id="ARBA00008100"/>
    </source>
</evidence>
<dbReference type="SUPFAM" id="SSF55931">
    <property type="entry name" value="Glutamine synthetase/guanido kinase"/>
    <property type="match status" value="1"/>
</dbReference>
<dbReference type="Proteomes" id="UP000198287">
    <property type="component" value="Unassembled WGS sequence"/>
</dbReference>
<dbReference type="InterPro" id="IPR014746">
    <property type="entry name" value="Gln_synth/guanido_kin_cat_dom"/>
</dbReference>
<dbReference type="EC" id="6.3.2.2" evidence="3 10"/>
<evidence type="ECO:0000256" key="1">
    <source>
        <dbReference type="ARBA" id="ARBA00005006"/>
    </source>
</evidence>
<comment type="pathway">
    <text evidence="1 10">Sulfur metabolism; glutathione biosynthesis; glutathione from L-cysteine and L-glutamate: step 1/2.</text>
</comment>
<keyword evidence="13" id="KW-1185">Reference proteome</keyword>
<keyword evidence="5 10" id="KW-0317">Glutathione biosynthesis</keyword>
<comment type="catalytic activity">
    <reaction evidence="10">
        <text>L-cysteine + L-glutamate + ATP = gamma-L-glutamyl-L-cysteine + ADP + phosphate + H(+)</text>
        <dbReference type="Rhea" id="RHEA:13285"/>
        <dbReference type="ChEBI" id="CHEBI:15378"/>
        <dbReference type="ChEBI" id="CHEBI:29985"/>
        <dbReference type="ChEBI" id="CHEBI:30616"/>
        <dbReference type="ChEBI" id="CHEBI:35235"/>
        <dbReference type="ChEBI" id="CHEBI:43474"/>
        <dbReference type="ChEBI" id="CHEBI:58173"/>
        <dbReference type="ChEBI" id="CHEBI:456216"/>
        <dbReference type="EC" id="6.3.2.2"/>
    </reaction>
</comment>
<keyword evidence="7 10" id="KW-0067">ATP-binding</keyword>
<evidence type="ECO:0000256" key="7">
    <source>
        <dbReference type="ARBA" id="ARBA00022840"/>
    </source>
</evidence>
<dbReference type="PANTHER" id="PTHR11164">
    <property type="entry name" value="GLUTAMATE CYSTEINE LIGASE"/>
    <property type="match status" value="1"/>
</dbReference>
<dbReference type="GO" id="GO:0004357">
    <property type="term" value="F:glutamate-cysteine ligase activity"/>
    <property type="evidence" value="ECO:0007669"/>
    <property type="project" value="UniProtKB-UniRule"/>
</dbReference>
<evidence type="ECO:0000256" key="5">
    <source>
        <dbReference type="ARBA" id="ARBA00022684"/>
    </source>
</evidence>
<dbReference type="EMBL" id="LNIX01000003">
    <property type="protein sequence ID" value="OXA56892.1"/>
    <property type="molecule type" value="Genomic_DNA"/>
</dbReference>
<evidence type="ECO:0000256" key="6">
    <source>
        <dbReference type="ARBA" id="ARBA00022741"/>
    </source>
</evidence>
<proteinExistence type="inferred from homology"/>
<dbReference type="GO" id="GO:0006750">
    <property type="term" value="P:glutathione biosynthetic process"/>
    <property type="evidence" value="ECO:0007669"/>
    <property type="project" value="UniProtKB-UniRule"/>
</dbReference>
<dbReference type="Gene3D" id="1.10.8.960">
    <property type="match status" value="1"/>
</dbReference>
<dbReference type="InterPro" id="IPR004308">
    <property type="entry name" value="GCS"/>
</dbReference>
<dbReference type="FunFam" id="3.30.590.50:FF:000002">
    <property type="entry name" value="Glutamate--cysteine ligase catalytic subunit"/>
    <property type="match status" value="1"/>
</dbReference>
<dbReference type="GO" id="GO:0005524">
    <property type="term" value="F:ATP binding"/>
    <property type="evidence" value="ECO:0007669"/>
    <property type="project" value="UniProtKB-UniRule"/>
</dbReference>
<dbReference type="STRING" id="158441.A0A226EH12"/>
<evidence type="ECO:0000313" key="12">
    <source>
        <dbReference type="EMBL" id="OXA56892.1"/>
    </source>
</evidence>
<dbReference type="GO" id="GO:0017109">
    <property type="term" value="C:glutamate-cysteine ligase complex"/>
    <property type="evidence" value="ECO:0007669"/>
    <property type="project" value="TreeGrafter"/>
</dbReference>
<dbReference type="OrthoDB" id="7939818at2759"/>
<evidence type="ECO:0000256" key="3">
    <source>
        <dbReference type="ARBA" id="ARBA00012220"/>
    </source>
</evidence>
<evidence type="ECO:0000256" key="11">
    <source>
        <dbReference type="SAM" id="MobiDB-lite"/>
    </source>
</evidence>
<keyword evidence="6 10" id="KW-0547">Nucleotide-binding</keyword>
<name>A0A226EH12_FOLCA</name>
<evidence type="ECO:0000256" key="9">
    <source>
        <dbReference type="ARBA" id="ARBA00032122"/>
    </source>
</evidence>
<dbReference type="UniPathway" id="UPA00142">
    <property type="reaction ID" value="UER00209"/>
</dbReference>
<reference evidence="12 13" key="1">
    <citation type="submission" date="2015-12" db="EMBL/GenBank/DDBJ databases">
        <title>The genome of Folsomia candida.</title>
        <authorList>
            <person name="Faddeeva A."/>
            <person name="Derks M.F."/>
            <person name="Anvar Y."/>
            <person name="Smit S."/>
            <person name="Van Straalen N."/>
            <person name="Roelofs D."/>
        </authorList>
    </citation>
    <scope>NUCLEOTIDE SEQUENCE [LARGE SCALE GENOMIC DNA]</scope>
    <source>
        <strain evidence="12 13">VU population</strain>
        <tissue evidence="12">Whole body</tissue>
    </source>
</reference>
<dbReference type="PANTHER" id="PTHR11164:SF0">
    <property type="entry name" value="GLUTAMATE--CYSTEINE LIGASE CATALYTIC SUBUNIT"/>
    <property type="match status" value="1"/>
</dbReference>
<organism evidence="12 13">
    <name type="scientific">Folsomia candida</name>
    <name type="common">Springtail</name>
    <dbReference type="NCBI Taxonomy" id="158441"/>
    <lineage>
        <taxon>Eukaryota</taxon>
        <taxon>Metazoa</taxon>
        <taxon>Ecdysozoa</taxon>
        <taxon>Arthropoda</taxon>
        <taxon>Hexapoda</taxon>
        <taxon>Collembola</taxon>
        <taxon>Entomobryomorpha</taxon>
        <taxon>Isotomoidea</taxon>
        <taxon>Isotomidae</taxon>
        <taxon>Proisotominae</taxon>
        <taxon>Folsomia</taxon>
    </lineage>
</organism>